<name>A0A1Y6CCU7_9BACT</name>
<keyword evidence="7 8" id="KW-0998">Cell outer membrane</keyword>
<sequence length="838" mass="92899">MHTHRSKFTWLLLGILVSPPIQADVERVEVTGTRIKRMDIEGSANLQIIDRERIEQLGAANLSDVLRGIAANNFGSWDSGGLSSASNVAHANIRGLGESRTLVLINGRRLERDTNFDAVDLNMIPVAAVERIDIMKEGASAIYGSDALAGVINVITKKTFQGVEASIEQRVTEEGGGNETRISATGGFSTERANLIVVASFKKRDELARVDRPWVVDRNRMVSSLGSPYGRYRSLADKSKFYFGPNCPDNLQRSDGCGFKYMKERSLIPAEESASVFIDSSYELNASHRVFLGGRVTNRNNRQTIEPHRLDFEILPGDEQLGLFNGLGLTTGDGVEVQIAMPDQRVDDENTLNYQYSGGIKGDIVGSWEYEVFGGFSRSFTERTRTQGEYLEQESIAAIKSVSSDDLFNLSKNASLFDPYAVTTDRFTESLTTESSIVVSGDLFELPGGYVGVSFGGTQQYSEINQGQDQLIKDEQTITGPGFTVNNDRTVNSLFAEMVLPVSDSIELSFAGRYDSYSDYGNTTNPKAAFKWEPLKQLSFRGSASRAFKAPPLQELGLEPFESSASVKDDQGCRIAQSQNRSPEEIEEACDFITVILESGGNPNLKEENANFLNVGMVFEPSRRFYFSADYWVLEVENGLDQGESEQAIFDAAAKGIDITKYGASIERPDGESPILKAPILNIAGNRSTGIDLKIQHNYRVLPTLTLAMTHDYNQFLEKKREDFPGLGFTSVLGNYLNPRWTAVNAATLSWENQNLTLLGTSIDKHRKIDPDNGYLSRYTRFDLQYRYQNDFIGTVALGAINAFADRPPTDPDSIIRVTKDIYNVRGRTFYAKLTRAF</sequence>
<keyword evidence="6 8" id="KW-0472">Membrane</keyword>
<dbReference type="PANTHER" id="PTHR47234:SF2">
    <property type="entry name" value="TONB-DEPENDENT RECEPTOR"/>
    <property type="match status" value="1"/>
</dbReference>
<evidence type="ECO:0000256" key="6">
    <source>
        <dbReference type="ARBA" id="ARBA00023136"/>
    </source>
</evidence>
<keyword evidence="3 8" id="KW-1134">Transmembrane beta strand</keyword>
<evidence type="ECO:0000256" key="4">
    <source>
        <dbReference type="ARBA" id="ARBA00022692"/>
    </source>
</evidence>
<proteinExistence type="inferred from homology"/>
<comment type="subcellular location">
    <subcellularLocation>
        <location evidence="1 8">Cell outer membrane</location>
        <topology evidence="1 8">Multi-pass membrane protein</topology>
    </subcellularLocation>
</comment>
<dbReference type="Pfam" id="PF00593">
    <property type="entry name" value="TonB_dep_Rec_b-barrel"/>
    <property type="match status" value="1"/>
</dbReference>
<evidence type="ECO:0000259" key="10">
    <source>
        <dbReference type="Pfam" id="PF00593"/>
    </source>
</evidence>
<comment type="similarity">
    <text evidence="8 9">Belongs to the TonB-dependent receptor family.</text>
</comment>
<dbReference type="SUPFAM" id="SSF56935">
    <property type="entry name" value="Porins"/>
    <property type="match status" value="1"/>
</dbReference>
<dbReference type="AlphaFoldDB" id="A0A1Y6CCU7"/>
<dbReference type="PANTHER" id="PTHR47234">
    <property type="match status" value="1"/>
</dbReference>
<dbReference type="Proteomes" id="UP000192907">
    <property type="component" value="Unassembled WGS sequence"/>
</dbReference>
<evidence type="ECO:0000256" key="5">
    <source>
        <dbReference type="ARBA" id="ARBA00023077"/>
    </source>
</evidence>
<feature type="domain" description="TonB-dependent receptor plug" evidence="11">
    <location>
        <begin position="43"/>
        <end position="151"/>
    </location>
</feature>
<dbReference type="RefSeq" id="WP_132322270.1">
    <property type="nucleotide sequence ID" value="NZ_FWZT01000018.1"/>
</dbReference>
<evidence type="ECO:0000256" key="3">
    <source>
        <dbReference type="ARBA" id="ARBA00022452"/>
    </source>
</evidence>
<keyword evidence="5 9" id="KW-0798">TonB box</keyword>
<gene>
    <name evidence="12" type="ORF">SAMN06296036_118112</name>
</gene>
<evidence type="ECO:0000313" key="13">
    <source>
        <dbReference type="Proteomes" id="UP000192907"/>
    </source>
</evidence>
<dbReference type="InterPro" id="IPR036942">
    <property type="entry name" value="Beta-barrel_TonB_sf"/>
</dbReference>
<dbReference type="InterPro" id="IPR039426">
    <property type="entry name" value="TonB-dep_rcpt-like"/>
</dbReference>
<keyword evidence="13" id="KW-1185">Reference proteome</keyword>
<dbReference type="GO" id="GO:0009279">
    <property type="term" value="C:cell outer membrane"/>
    <property type="evidence" value="ECO:0007669"/>
    <property type="project" value="UniProtKB-SubCell"/>
</dbReference>
<dbReference type="STRING" id="1513793.SAMN06296036_118112"/>
<dbReference type="Gene3D" id="2.40.170.20">
    <property type="entry name" value="TonB-dependent receptor, beta-barrel domain"/>
    <property type="match status" value="1"/>
</dbReference>
<keyword evidence="2 8" id="KW-0813">Transport</keyword>
<dbReference type="InterPro" id="IPR037066">
    <property type="entry name" value="Plug_dom_sf"/>
</dbReference>
<organism evidence="12 13">
    <name type="scientific">Pseudobacteriovorax antillogorgiicola</name>
    <dbReference type="NCBI Taxonomy" id="1513793"/>
    <lineage>
        <taxon>Bacteria</taxon>
        <taxon>Pseudomonadati</taxon>
        <taxon>Bdellovibrionota</taxon>
        <taxon>Oligoflexia</taxon>
        <taxon>Oligoflexales</taxon>
        <taxon>Pseudobacteriovoracaceae</taxon>
        <taxon>Pseudobacteriovorax</taxon>
    </lineage>
</organism>
<reference evidence="13" key="1">
    <citation type="submission" date="2017-04" db="EMBL/GenBank/DDBJ databases">
        <authorList>
            <person name="Varghese N."/>
            <person name="Submissions S."/>
        </authorList>
    </citation>
    <scope>NUCLEOTIDE SEQUENCE [LARGE SCALE GENOMIC DNA]</scope>
    <source>
        <strain evidence="13">RKEM611</strain>
    </source>
</reference>
<evidence type="ECO:0000256" key="2">
    <source>
        <dbReference type="ARBA" id="ARBA00022448"/>
    </source>
</evidence>
<evidence type="ECO:0000259" key="11">
    <source>
        <dbReference type="Pfam" id="PF07715"/>
    </source>
</evidence>
<dbReference type="InterPro" id="IPR012910">
    <property type="entry name" value="Plug_dom"/>
</dbReference>
<evidence type="ECO:0000256" key="7">
    <source>
        <dbReference type="ARBA" id="ARBA00023237"/>
    </source>
</evidence>
<evidence type="ECO:0000256" key="8">
    <source>
        <dbReference type="PROSITE-ProRule" id="PRU01360"/>
    </source>
</evidence>
<evidence type="ECO:0000256" key="1">
    <source>
        <dbReference type="ARBA" id="ARBA00004571"/>
    </source>
</evidence>
<accession>A0A1Y6CCU7</accession>
<dbReference type="Gene3D" id="2.170.130.10">
    <property type="entry name" value="TonB-dependent receptor, plug domain"/>
    <property type="match status" value="1"/>
</dbReference>
<dbReference type="Pfam" id="PF07715">
    <property type="entry name" value="Plug"/>
    <property type="match status" value="1"/>
</dbReference>
<dbReference type="OrthoDB" id="6276154at2"/>
<feature type="domain" description="TonB-dependent receptor-like beta-barrel" evidence="10">
    <location>
        <begin position="303"/>
        <end position="802"/>
    </location>
</feature>
<dbReference type="EMBL" id="FWZT01000018">
    <property type="protein sequence ID" value="SMF57251.1"/>
    <property type="molecule type" value="Genomic_DNA"/>
</dbReference>
<evidence type="ECO:0000256" key="9">
    <source>
        <dbReference type="RuleBase" id="RU003357"/>
    </source>
</evidence>
<evidence type="ECO:0000313" key="12">
    <source>
        <dbReference type="EMBL" id="SMF57251.1"/>
    </source>
</evidence>
<keyword evidence="12" id="KW-0675">Receptor</keyword>
<dbReference type="InterPro" id="IPR000531">
    <property type="entry name" value="Beta-barrel_TonB"/>
</dbReference>
<keyword evidence="4 8" id="KW-0812">Transmembrane</keyword>
<dbReference type="PROSITE" id="PS52016">
    <property type="entry name" value="TONB_DEPENDENT_REC_3"/>
    <property type="match status" value="1"/>
</dbReference>
<protein>
    <submittedName>
        <fullName evidence="12">Outer membrane receptor proteins, mostly Fe transport</fullName>
    </submittedName>
</protein>